<dbReference type="CDD" id="cd03481">
    <property type="entry name" value="TopoIIA_Trans_ScTopoIIA"/>
    <property type="match status" value="1"/>
</dbReference>
<dbReference type="GO" id="GO:0006265">
    <property type="term" value="P:DNA topological change"/>
    <property type="evidence" value="ECO:0007669"/>
    <property type="project" value="UniProtKB-UniRule"/>
</dbReference>
<dbReference type="InterPro" id="IPR013760">
    <property type="entry name" value="Topo_IIA-like_dom_sf"/>
</dbReference>
<proteinExistence type="inferred from homology"/>
<evidence type="ECO:0000256" key="2">
    <source>
        <dbReference type="ARBA" id="ARBA00001913"/>
    </source>
</evidence>
<dbReference type="PRINTS" id="PR00418">
    <property type="entry name" value="TPI2FAMILY"/>
</dbReference>
<dbReference type="FunFam" id="3.90.199.10:FF:000002">
    <property type="entry name" value="DNA topoisomerase 2"/>
    <property type="match status" value="1"/>
</dbReference>
<keyword evidence="10 12" id="KW-0238">DNA-binding</keyword>
<dbReference type="Pfam" id="PF00204">
    <property type="entry name" value="DNA_gyraseB"/>
    <property type="match status" value="1"/>
</dbReference>
<dbReference type="Gene3D" id="3.30.565.10">
    <property type="entry name" value="Histidine kinase-like ATPase, C-terminal domain"/>
    <property type="match status" value="1"/>
</dbReference>
<dbReference type="InterPro" id="IPR002205">
    <property type="entry name" value="Topo_IIA_dom_A"/>
</dbReference>
<comment type="similarity">
    <text evidence="4 13">Belongs to the type II topoisomerase family.</text>
</comment>
<dbReference type="FunFam" id="3.40.50.670:FF:000001">
    <property type="entry name" value="DNA topoisomerase 2"/>
    <property type="match status" value="2"/>
</dbReference>
<dbReference type="Gene3D" id="3.30.1490.30">
    <property type="match status" value="1"/>
</dbReference>
<dbReference type="PANTHER" id="PTHR10169">
    <property type="entry name" value="DNA TOPOISOMERASE/GYRASE"/>
    <property type="match status" value="1"/>
</dbReference>
<reference evidence="18 19" key="1">
    <citation type="journal article" date="2014" name="Genome Biol. Evol.">
        <title>The genome of the myxosporean Thelohanellus kitauei shows adaptations to nutrient acquisition within its fish host.</title>
        <authorList>
            <person name="Yang Y."/>
            <person name="Xiong J."/>
            <person name="Zhou Z."/>
            <person name="Huo F."/>
            <person name="Miao W."/>
            <person name="Ran C."/>
            <person name="Liu Y."/>
            <person name="Zhang J."/>
            <person name="Feng J."/>
            <person name="Wang M."/>
            <person name="Wang M."/>
            <person name="Wang L."/>
            <person name="Yao B."/>
        </authorList>
    </citation>
    <scope>NUCLEOTIDE SEQUENCE [LARGE SCALE GENOMIC DNA]</scope>
    <source>
        <strain evidence="18">Wuqing</strain>
    </source>
</reference>
<keyword evidence="7 13" id="KW-0067">ATP-binding</keyword>
<dbReference type="SUPFAM" id="SSF54211">
    <property type="entry name" value="Ribosomal protein S5 domain 2-like"/>
    <property type="match status" value="1"/>
</dbReference>
<dbReference type="PRINTS" id="PR01158">
    <property type="entry name" value="TOPISMRASEII"/>
</dbReference>
<dbReference type="Pfam" id="PF16898">
    <property type="entry name" value="TOPRIM_C"/>
    <property type="match status" value="1"/>
</dbReference>
<dbReference type="GO" id="GO:0046872">
    <property type="term" value="F:metal ion binding"/>
    <property type="evidence" value="ECO:0007669"/>
    <property type="project" value="UniProtKB-KW"/>
</dbReference>
<dbReference type="InterPro" id="IPR018522">
    <property type="entry name" value="TopoIIA_CS"/>
</dbReference>
<dbReference type="FunFam" id="3.30.1490.30:FF:000001">
    <property type="entry name" value="DNA topoisomerase 2"/>
    <property type="match status" value="1"/>
</dbReference>
<evidence type="ECO:0000259" key="16">
    <source>
        <dbReference type="PROSITE" id="PS50880"/>
    </source>
</evidence>
<dbReference type="InterPro" id="IPR034157">
    <property type="entry name" value="TOPRIM_TopoII"/>
</dbReference>
<dbReference type="InterPro" id="IPR031660">
    <property type="entry name" value="TOPRIM_C"/>
</dbReference>
<evidence type="ECO:0000256" key="4">
    <source>
        <dbReference type="ARBA" id="ARBA00011080"/>
    </source>
</evidence>
<feature type="active site" description="O-(5'-phospho-DNA)-tyrosine intermediate" evidence="12">
    <location>
        <position position="817"/>
    </location>
</feature>
<dbReference type="PROSITE" id="PS50880">
    <property type="entry name" value="TOPRIM"/>
    <property type="match status" value="1"/>
</dbReference>
<evidence type="ECO:0000256" key="1">
    <source>
        <dbReference type="ARBA" id="ARBA00000185"/>
    </source>
</evidence>
<feature type="compositionally biased region" description="Acidic residues" evidence="15">
    <location>
        <begin position="1362"/>
        <end position="1384"/>
    </location>
</feature>
<comment type="cofactor">
    <cofactor evidence="3">
        <name>Mg(2+)</name>
        <dbReference type="ChEBI" id="CHEBI:18420"/>
    </cofactor>
</comment>
<evidence type="ECO:0000256" key="12">
    <source>
        <dbReference type="PROSITE-ProRule" id="PRU01384"/>
    </source>
</evidence>
<evidence type="ECO:0000256" key="6">
    <source>
        <dbReference type="ARBA" id="ARBA00022741"/>
    </source>
</evidence>
<dbReference type="InterPro" id="IPR013757">
    <property type="entry name" value="Topo_IIA_A_a_sf"/>
</dbReference>
<dbReference type="EMBL" id="JWZT01002281">
    <property type="protein sequence ID" value="KII69787.1"/>
    <property type="molecule type" value="Genomic_DNA"/>
</dbReference>
<dbReference type="GO" id="GO:0005524">
    <property type="term" value="F:ATP binding"/>
    <property type="evidence" value="ECO:0007669"/>
    <property type="project" value="UniProtKB-UniRule"/>
</dbReference>
<dbReference type="InterPro" id="IPR001154">
    <property type="entry name" value="TopoII_euk"/>
</dbReference>
<evidence type="ECO:0000256" key="15">
    <source>
        <dbReference type="SAM" id="MobiDB-lite"/>
    </source>
</evidence>
<dbReference type="PROSITE" id="PS52040">
    <property type="entry name" value="TOPO_IIA"/>
    <property type="match status" value="1"/>
</dbReference>
<comment type="catalytic activity">
    <reaction evidence="1 12 13">
        <text>ATP-dependent breakage, passage and rejoining of double-stranded DNA.</text>
        <dbReference type="EC" id="5.6.2.2"/>
    </reaction>
</comment>
<feature type="compositionally biased region" description="Basic residues" evidence="15">
    <location>
        <begin position="1309"/>
        <end position="1321"/>
    </location>
</feature>
<dbReference type="InterPro" id="IPR014721">
    <property type="entry name" value="Ribsml_uS5_D2-typ_fold_subgr"/>
</dbReference>
<evidence type="ECO:0000256" key="14">
    <source>
        <dbReference type="SAM" id="Coils"/>
    </source>
</evidence>
<evidence type="ECO:0000256" key="13">
    <source>
        <dbReference type="RuleBase" id="RU362094"/>
    </source>
</evidence>
<dbReference type="FunFam" id="3.30.230.10:FF:000008">
    <property type="entry name" value="DNA topoisomerase 2"/>
    <property type="match status" value="1"/>
</dbReference>
<dbReference type="GO" id="GO:0005634">
    <property type="term" value="C:nucleus"/>
    <property type="evidence" value="ECO:0007669"/>
    <property type="project" value="TreeGrafter"/>
</dbReference>
<evidence type="ECO:0000256" key="9">
    <source>
        <dbReference type="ARBA" id="ARBA00023029"/>
    </source>
</evidence>
<dbReference type="InterPro" id="IPR006171">
    <property type="entry name" value="TOPRIM_dom"/>
</dbReference>
<dbReference type="Gene3D" id="1.10.268.10">
    <property type="entry name" value="Topoisomerase, domain 3"/>
    <property type="match status" value="1"/>
</dbReference>
<name>A0A0C2N7A0_THEKT</name>
<gene>
    <name evidence="18" type="ORF">RF11_12670</name>
</gene>
<feature type="domain" description="Topo IIA-type catalytic" evidence="17">
    <location>
        <begin position="728"/>
        <end position="1180"/>
    </location>
</feature>
<keyword evidence="6 13" id="KW-0547">Nucleotide-binding</keyword>
<dbReference type="Pfam" id="PF02518">
    <property type="entry name" value="HATPase_c"/>
    <property type="match status" value="1"/>
</dbReference>
<keyword evidence="11 12" id="KW-0413">Isomerase</keyword>
<dbReference type="Pfam" id="PF01751">
    <property type="entry name" value="Toprim"/>
    <property type="match status" value="1"/>
</dbReference>
<dbReference type="OMA" id="TWTQDFK"/>
<dbReference type="InterPro" id="IPR050634">
    <property type="entry name" value="DNA_Topoisomerase_II"/>
</dbReference>
<sequence>MHKYINRLSFLFKNIRSDDRFQQTLKSEGFLRVTIRRMTTKKKNVEEIYQKKTQIEHILIRPDTYIGSTSLDLQLMWVWDDATRMIVRKNVNFCPGLYKIFDEILVNAADNKQRDPSMTTIKIDFDQIANSITIYNDGKGIPIVIHKEENVYVPTLIFGHLLTSSNFDDNDKKVTGGRNGFGAKLCNIFSHRFTVETASCGQKKKFIQIWQNNMGGVVDPMITDYKGPDYTRVTFCPDLKRFNMTELDSDFVSLLKKRAYDLAGTIPGVKVYLNGELLNVPSFEKYAALYSRADTQEQATSLYRRVNDRWEVCVMPSDGAFQHVSFVNNIATTKGGTHVNHVCNKIVAKLIEDAQKKIKNSKVQLRPQQVKQHLWLFINSKIENPSFDSQTKENLTLNEREFGSTCDFQDKFLKQISDLLCENIVSWYNIKLKSDLNKKGATVKRSKLHGMAKLDDANDAGTGKSLDCTLILTEGDSAKSLAVAGVSVVGRDKYGVFPLRGKVMNIRETSMSNVIKNKEVESLVKIIGLDFKKKYEDRSALSSLRYGKVMFMTDQDYDGSHIKGLLINFFHFLWPNLIKHNFLEQFITPIVKVRKGHDVKAFFSIPEYEEWKNETPDFKSWKVKYYKGLGTSKDIEAKEYFEDLPRHRIKFQYTGAPCEDAIVLAFSKAKVDSRKMWLDNFQAEQARRREFGLPDVYLYQKGTTAVSYCDFVNKELILFSHADNIRSIPSMVDGLKPGQRKVMFASFKRKIKDIKVFQLAGMVSELSAYHHGEQSLVSTIINLAQNFVGTNNINLLLPEGQFGTRIRGGKDASAARYISTGLNSITRAIFLPVDDPILKYLYEDNQMIEPEWYYPIIPMVLVNGSDGIGTGYATKIPNYNPREIIDNLKRMIDGIEPEPMLPWFKNFTGTITEVSRDKVLVSGRAYHGGKDTIVISELPIRVWTQTYKESVLEPLLKGDSNNDSYVLLDYKDYHDEATINYVLKFRPDYLDDKDDSFITSLLKLQTSLNLNHNVLFDASGKLHRYATAIDVLKDFYRVRLEMYIKRKSYMESLLLAEFLKLQSQERFIDEKISNKIVIEKKKKIEMIHTLKTNSYPSDPVKAFFKTQNANKPTPVQEEIDEGGQTEEADTDEDYEYLLGMPLWSLTYERQEKLKETRLRKQQELENLRGRSPQQLWLEDLDNLLEAMDKLEEEEIKLKIKTQKKTNIKKIKTPVRTREINCQKLADSKNIPVFKVTNVSDDNLGVGEDPLLANGQGVVPKITKPRKPRAPKDPSKTTKPRGKAAKAVKEPKVKATKRKKADDSLENKEKKVRKPRELKKKTEKPPKMASESEDPLEKSEIISRPKPVRVRKTETVKYHISDDESDVVSEASEQDFEVFEISDDD</sequence>
<dbReference type="GO" id="GO:0003677">
    <property type="term" value="F:DNA binding"/>
    <property type="evidence" value="ECO:0007669"/>
    <property type="project" value="UniProtKB-UniRule"/>
</dbReference>
<keyword evidence="8" id="KW-0460">Magnesium</keyword>
<evidence type="ECO:0000256" key="8">
    <source>
        <dbReference type="ARBA" id="ARBA00022842"/>
    </source>
</evidence>
<dbReference type="SUPFAM" id="SSF56719">
    <property type="entry name" value="Type II DNA topoisomerase"/>
    <property type="match status" value="1"/>
</dbReference>
<dbReference type="SMART" id="SM00434">
    <property type="entry name" value="TOP4c"/>
    <property type="match status" value="1"/>
</dbReference>
<feature type="region of interest" description="Disordered" evidence="15">
    <location>
        <begin position="1246"/>
        <end position="1349"/>
    </location>
</feature>
<dbReference type="Gene3D" id="3.90.199.10">
    <property type="entry name" value="Topoisomerase II, domain 5"/>
    <property type="match status" value="1"/>
</dbReference>
<protein>
    <recommendedName>
        <fullName evidence="13">DNA topoisomerase 2</fullName>
        <ecNumber evidence="13">5.6.2.2</ecNumber>
    </recommendedName>
</protein>
<dbReference type="GO" id="GO:0000712">
    <property type="term" value="P:resolution of meiotic recombination intermediates"/>
    <property type="evidence" value="ECO:0007669"/>
    <property type="project" value="TreeGrafter"/>
</dbReference>
<dbReference type="InterPro" id="IPR036890">
    <property type="entry name" value="HATPase_C_sf"/>
</dbReference>
<dbReference type="GO" id="GO:0003918">
    <property type="term" value="F:DNA topoisomerase type II (double strand cut, ATP-hydrolyzing) activity"/>
    <property type="evidence" value="ECO:0007669"/>
    <property type="project" value="UniProtKB-UniRule"/>
</dbReference>
<evidence type="ECO:0000259" key="17">
    <source>
        <dbReference type="PROSITE" id="PS52040"/>
    </source>
</evidence>
<evidence type="ECO:0000256" key="10">
    <source>
        <dbReference type="ARBA" id="ARBA00023125"/>
    </source>
</evidence>
<organism evidence="18 19">
    <name type="scientific">Thelohanellus kitauei</name>
    <name type="common">Myxosporean</name>
    <dbReference type="NCBI Taxonomy" id="669202"/>
    <lineage>
        <taxon>Eukaryota</taxon>
        <taxon>Metazoa</taxon>
        <taxon>Cnidaria</taxon>
        <taxon>Myxozoa</taxon>
        <taxon>Myxosporea</taxon>
        <taxon>Bivalvulida</taxon>
        <taxon>Platysporina</taxon>
        <taxon>Myxobolidae</taxon>
        <taxon>Thelohanellus</taxon>
    </lineage>
</organism>
<evidence type="ECO:0000256" key="3">
    <source>
        <dbReference type="ARBA" id="ARBA00001946"/>
    </source>
</evidence>
<dbReference type="GO" id="GO:0000819">
    <property type="term" value="P:sister chromatid segregation"/>
    <property type="evidence" value="ECO:0007669"/>
    <property type="project" value="TreeGrafter"/>
</dbReference>
<dbReference type="PANTHER" id="PTHR10169:SF38">
    <property type="entry name" value="DNA TOPOISOMERASE 2"/>
    <property type="match status" value="1"/>
</dbReference>
<comment type="caution">
    <text evidence="18">The sequence shown here is derived from an EMBL/GenBank/DDBJ whole genome shotgun (WGS) entry which is preliminary data.</text>
</comment>
<evidence type="ECO:0000256" key="5">
    <source>
        <dbReference type="ARBA" id="ARBA00022723"/>
    </source>
</evidence>
<evidence type="ECO:0000256" key="7">
    <source>
        <dbReference type="ARBA" id="ARBA00022840"/>
    </source>
</evidence>
<dbReference type="Gene3D" id="3.40.50.670">
    <property type="match status" value="1"/>
</dbReference>
<dbReference type="CDD" id="cd16930">
    <property type="entry name" value="HATPase_TopII-like"/>
    <property type="match status" value="1"/>
</dbReference>
<dbReference type="InterPro" id="IPR013758">
    <property type="entry name" value="Topo_IIA_A/C_ab"/>
</dbReference>
<comment type="function">
    <text evidence="13">Control of topological states of DNA by transient breakage and subsequent rejoining of DNA strands. Topoisomerase II makes double-strand breaks.</text>
</comment>
<dbReference type="CDD" id="cd03365">
    <property type="entry name" value="TOPRIM_TopoIIA"/>
    <property type="match status" value="1"/>
</dbReference>
<feature type="compositionally biased region" description="Basic and acidic residues" evidence="15">
    <location>
        <begin position="1299"/>
        <end position="1308"/>
    </location>
</feature>
<dbReference type="OrthoDB" id="276498at2759"/>
<dbReference type="Gene3D" id="3.30.230.10">
    <property type="match status" value="1"/>
</dbReference>
<dbReference type="Proteomes" id="UP000031668">
    <property type="component" value="Unassembled WGS sequence"/>
</dbReference>
<evidence type="ECO:0000256" key="11">
    <source>
        <dbReference type="ARBA" id="ARBA00023235"/>
    </source>
</evidence>
<feature type="domain" description="Toprim" evidence="16">
    <location>
        <begin position="468"/>
        <end position="585"/>
    </location>
</feature>
<dbReference type="InterPro" id="IPR001241">
    <property type="entry name" value="Topo_IIA"/>
</dbReference>
<feature type="region of interest" description="Disordered" evidence="15">
    <location>
        <begin position="1361"/>
        <end position="1384"/>
    </location>
</feature>
<dbReference type="Gene3D" id="3.30.1360.40">
    <property type="match status" value="1"/>
</dbReference>
<dbReference type="InterPro" id="IPR013759">
    <property type="entry name" value="Topo_IIA_B_C"/>
</dbReference>
<dbReference type="InterPro" id="IPR020568">
    <property type="entry name" value="Ribosomal_Su5_D2-typ_SF"/>
</dbReference>
<dbReference type="SUPFAM" id="SSF55874">
    <property type="entry name" value="ATPase domain of HSP90 chaperone/DNA topoisomerase II/histidine kinase"/>
    <property type="match status" value="1"/>
</dbReference>
<comment type="cofactor">
    <cofactor evidence="2">
        <name>Ca(2+)</name>
        <dbReference type="ChEBI" id="CHEBI:29108"/>
    </cofactor>
</comment>
<comment type="subunit">
    <text evidence="13">Homodimer.</text>
</comment>
<evidence type="ECO:0000313" key="19">
    <source>
        <dbReference type="Proteomes" id="UP000031668"/>
    </source>
</evidence>
<evidence type="ECO:0000313" key="18">
    <source>
        <dbReference type="EMBL" id="KII69787.1"/>
    </source>
</evidence>
<keyword evidence="14" id="KW-0175">Coiled coil</keyword>
<dbReference type="InterPro" id="IPR003594">
    <property type="entry name" value="HATPase_dom"/>
</dbReference>
<dbReference type="Pfam" id="PF00521">
    <property type="entry name" value="DNA_topoisoIV"/>
    <property type="match status" value="1"/>
</dbReference>
<accession>A0A0C2N7A0</accession>
<dbReference type="InterPro" id="IPR013506">
    <property type="entry name" value="Topo_IIA_bsu_dom2"/>
</dbReference>
<dbReference type="PROSITE" id="PS00177">
    <property type="entry name" value="TOPOISOMERASE_II"/>
    <property type="match status" value="1"/>
</dbReference>
<dbReference type="FunFam" id="3.30.565.10:FF:000004">
    <property type="entry name" value="DNA topoisomerase 2"/>
    <property type="match status" value="1"/>
</dbReference>
<feature type="coiled-coil region" evidence="14">
    <location>
        <begin position="1150"/>
        <end position="1203"/>
    </location>
</feature>
<dbReference type="CDD" id="cd00187">
    <property type="entry name" value="TOP4c"/>
    <property type="match status" value="1"/>
</dbReference>
<keyword evidence="9 12" id="KW-0799">Topoisomerase</keyword>
<keyword evidence="19" id="KW-1185">Reference proteome</keyword>
<keyword evidence="5" id="KW-0479">Metal-binding</keyword>
<dbReference type="SMART" id="SM00433">
    <property type="entry name" value="TOP2c"/>
    <property type="match status" value="1"/>
</dbReference>
<dbReference type="EC" id="5.6.2.2" evidence="13"/>